<comment type="caution">
    <text evidence="3">The sequence shown here is derived from an EMBL/GenBank/DDBJ whole genome shotgun (WGS) entry which is preliminary data.</text>
</comment>
<dbReference type="EMBL" id="WWCJ01000009">
    <property type="protein sequence ID" value="MYN03318.1"/>
    <property type="molecule type" value="Genomic_DNA"/>
</dbReference>
<organism evidence="3 4">
    <name type="scientific">Pseudoduganella guangdongensis</name>
    <dbReference type="NCBI Taxonomy" id="2692179"/>
    <lineage>
        <taxon>Bacteria</taxon>
        <taxon>Pseudomonadati</taxon>
        <taxon>Pseudomonadota</taxon>
        <taxon>Betaproteobacteria</taxon>
        <taxon>Burkholderiales</taxon>
        <taxon>Oxalobacteraceae</taxon>
        <taxon>Telluria group</taxon>
        <taxon>Pseudoduganella</taxon>
    </lineage>
</organism>
<evidence type="ECO:0000313" key="3">
    <source>
        <dbReference type="EMBL" id="MYN03318.1"/>
    </source>
</evidence>
<dbReference type="InterPro" id="IPR001444">
    <property type="entry name" value="Flag_bb_rod_N"/>
</dbReference>
<sequence length="111" mass="11322">MAISALQAGLSGLQSNQQALGVEAHNVANMSTQNFQPQQAQFQQTPGGTSVTISSAARDLSATDQTGSAPSGTDPASSITNSLVYKAGFDLSAKVVQAADERIGTLLDIKA</sequence>
<reference evidence="3 4" key="1">
    <citation type="submission" date="2019-12" db="EMBL/GenBank/DDBJ databases">
        <title>Novel species isolated from a subtropical stream in China.</title>
        <authorList>
            <person name="Lu H."/>
        </authorList>
    </citation>
    <scope>NUCLEOTIDE SEQUENCE [LARGE SCALE GENOMIC DNA]</scope>
    <source>
        <strain evidence="3 4">DS3</strain>
    </source>
</reference>
<feature type="domain" description="Flagellar basal body rod protein N-terminal" evidence="2">
    <location>
        <begin position="6"/>
        <end position="36"/>
    </location>
</feature>
<evidence type="ECO:0000259" key="2">
    <source>
        <dbReference type="Pfam" id="PF00460"/>
    </source>
</evidence>
<dbReference type="RefSeq" id="WP_161026287.1">
    <property type="nucleotide sequence ID" value="NZ_WWCJ01000009.1"/>
</dbReference>
<accession>A0A6N9HI90</accession>
<name>A0A6N9HI90_9BURK</name>
<protein>
    <recommendedName>
        <fullName evidence="2">Flagellar basal body rod protein N-terminal domain-containing protein</fullName>
    </recommendedName>
</protein>
<proteinExistence type="predicted"/>
<keyword evidence="4" id="KW-1185">Reference proteome</keyword>
<gene>
    <name evidence="3" type="ORF">GTP41_14575</name>
</gene>
<feature type="compositionally biased region" description="Polar residues" evidence="1">
    <location>
        <begin position="62"/>
        <end position="78"/>
    </location>
</feature>
<dbReference type="AlphaFoldDB" id="A0A6N9HI90"/>
<feature type="compositionally biased region" description="Low complexity" evidence="1">
    <location>
        <begin position="37"/>
        <end position="46"/>
    </location>
</feature>
<dbReference type="Pfam" id="PF00460">
    <property type="entry name" value="Flg_bb_rod"/>
    <property type="match status" value="1"/>
</dbReference>
<evidence type="ECO:0000313" key="4">
    <source>
        <dbReference type="Proteomes" id="UP000448575"/>
    </source>
</evidence>
<feature type="region of interest" description="Disordered" evidence="1">
    <location>
        <begin position="37"/>
        <end position="78"/>
    </location>
</feature>
<dbReference type="Proteomes" id="UP000448575">
    <property type="component" value="Unassembled WGS sequence"/>
</dbReference>
<evidence type="ECO:0000256" key="1">
    <source>
        <dbReference type="SAM" id="MobiDB-lite"/>
    </source>
</evidence>